<evidence type="ECO:0000313" key="2">
    <source>
        <dbReference type="Proteomes" id="UP000229896"/>
    </source>
</evidence>
<dbReference type="Proteomes" id="UP000229896">
    <property type="component" value="Unassembled WGS sequence"/>
</dbReference>
<accession>A0A2M6YCI6</accession>
<dbReference type="AlphaFoldDB" id="A0A2M6YCI6"/>
<dbReference type="EMBL" id="PEXI01000042">
    <property type="protein sequence ID" value="PIU24403.1"/>
    <property type="molecule type" value="Genomic_DNA"/>
</dbReference>
<reference evidence="2" key="1">
    <citation type="submission" date="2017-09" db="EMBL/GenBank/DDBJ databases">
        <title>Depth-based differentiation of microbial function through sediment-hosted aquifers and enrichment of novel symbionts in the deep terrestrial subsurface.</title>
        <authorList>
            <person name="Probst A.J."/>
            <person name="Ladd B."/>
            <person name="Jarett J.K."/>
            <person name="Geller-Mcgrath D.E."/>
            <person name="Sieber C.M.K."/>
            <person name="Emerson J.B."/>
            <person name="Anantharaman K."/>
            <person name="Thomas B.C."/>
            <person name="Malmstrom R."/>
            <person name="Stieglmeier M."/>
            <person name="Klingl A."/>
            <person name="Woyke T."/>
            <person name="Ryan C.M."/>
            <person name="Banfield J.F."/>
        </authorList>
    </citation>
    <scope>NUCLEOTIDE SEQUENCE [LARGE SCALE GENOMIC DNA]</scope>
</reference>
<evidence type="ECO:0000313" key="1">
    <source>
        <dbReference type="EMBL" id="PIU24403.1"/>
    </source>
</evidence>
<gene>
    <name evidence="1" type="ORF">COT12_01255</name>
</gene>
<protein>
    <submittedName>
        <fullName evidence="1">Uncharacterized protein</fullName>
    </submittedName>
</protein>
<name>A0A2M6YCI6_9BACT</name>
<organism evidence="1 2">
    <name type="scientific">Candidatus Berkelbacteria bacterium CG08_land_8_20_14_0_20_39_8</name>
    <dbReference type="NCBI Taxonomy" id="1974511"/>
    <lineage>
        <taxon>Bacteria</taxon>
        <taxon>Candidatus Berkelbacteria</taxon>
    </lineage>
</organism>
<sequence>MWLTKTNISVSLRRRKKHWEAIKVLILPCPEDLERYGWISLIFAENQGLFIPATIINHLDESIDPDEFAVSLLQTINSFEHLPETNEYLAISHCGASLILEHLEPGEFGTLRANCLFNIRTGGGETPTRNNFSKNPKKIIFTKQTKRSVFLKNFFQIFAGV</sequence>
<comment type="caution">
    <text evidence="1">The sequence shown here is derived from an EMBL/GenBank/DDBJ whole genome shotgun (WGS) entry which is preliminary data.</text>
</comment>
<proteinExistence type="predicted"/>